<organism evidence="6 7">
    <name type="scientific">Klebsiella quasipneumoniae</name>
    <dbReference type="NCBI Taxonomy" id="1463165"/>
    <lineage>
        <taxon>Bacteria</taxon>
        <taxon>Pseudomonadati</taxon>
        <taxon>Pseudomonadota</taxon>
        <taxon>Gammaproteobacteria</taxon>
        <taxon>Enterobacterales</taxon>
        <taxon>Enterobacteriaceae</taxon>
        <taxon>Klebsiella/Raoultella group</taxon>
        <taxon>Klebsiella</taxon>
        <taxon>Klebsiella pneumoniae complex</taxon>
    </lineage>
</organism>
<dbReference type="SUPFAM" id="SSF47823">
    <property type="entry name" value="lambda integrase-like, N-terminal domain"/>
    <property type="match status" value="1"/>
</dbReference>
<dbReference type="InterPro" id="IPR011010">
    <property type="entry name" value="DNA_brk_join_enz"/>
</dbReference>
<dbReference type="InterPro" id="IPR013762">
    <property type="entry name" value="Integrase-like_cat_sf"/>
</dbReference>
<comment type="caution">
    <text evidence="6">The sequence shown here is derived from an EMBL/GenBank/DDBJ whole genome shotgun (WGS) entry which is preliminary data.</text>
</comment>
<dbReference type="PROSITE" id="PS51900">
    <property type="entry name" value="CB"/>
    <property type="match status" value="1"/>
</dbReference>
<keyword evidence="3" id="KW-0233">DNA recombination</keyword>
<feature type="non-terminal residue" evidence="6">
    <location>
        <position position="174"/>
    </location>
</feature>
<gene>
    <name evidence="6" type="ORF">CP911_29250</name>
</gene>
<dbReference type="GO" id="GO:0006310">
    <property type="term" value="P:DNA recombination"/>
    <property type="evidence" value="ECO:0007669"/>
    <property type="project" value="UniProtKB-KW"/>
</dbReference>
<keyword evidence="1" id="KW-0229">DNA integration</keyword>
<accession>A0A2A5MBE6</accession>
<proteinExistence type="predicted"/>
<dbReference type="InterPro" id="IPR010998">
    <property type="entry name" value="Integrase_recombinase_N"/>
</dbReference>
<dbReference type="InterPro" id="IPR044068">
    <property type="entry name" value="CB"/>
</dbReference>
<dbReference type="AlphaFoldDB" id="A0A2A5MBE6"/>
<dbReference type="SUPFAM" id="SSF56349">
    <property type="entry name" value="DNA breaking-rejoining enzymes"/>
    <property type="match status" value="1"/>
</dbReference>
<keyword evidence="2 4" id="KW-0238">DNA-binding</keyword>
<dbReference type="EMBL" id="NXHG01000077">
    <property type="protein sequence ID" value="PCM58155.1"/>
    <property type="molecule type" value="Genomic_DNA"/>
</dbReference>
<evidence type="ECO:0000313" key="6">
    <source>
        <dbReference type="EMBL" id="PCM58155.1"/>
    </source>
</evidence>
<feature type="domain" description="Core-binding (CB)" evidence="5">
    <location>
        <begin position="18"/>
        <end position="93"/>
    </location>
</feature>
<dbReference type="Proteomes" id="UP000217648">
    <property type="component" value="Unassembled WGS sequence"/>
</dbReference>
<evidence type="ECO:0000256" key="4">
    <source>
        <dbReference type="PROSITE-ProRule" id="PRU01248"/>
    </source>
</evidence>
<dbReference type="Gene3D" id="1.10.150.130">
    <property type="match status" value="1"/>
</dbReference>
<evidence type="ECO:0000256" key="2">
    <source>
        <dbReference type="ARBA" id="ARBA00023125"/>
    </source>
</evidence>
<dbReference type="Gene3D" id="1.10.443.10">
    <property type="entry name" value="Intergrase catalytic core"/>
    <property type="match status" value="1"/>
</dbReference>
<protein>
    <submittedName>
        <fullName evidence="6">Recombinase</fullName>
    </submittedName>
</protein>
<reference evidence="6 7" key="1">
    <citation type="submission" date="2017-09" db="EMBL/GenBank/DDBJ databases">
        <title>Mdr eskape-Ghana.</title>
        <authorList>
            <person name="Agyepong N."/>
            <person name="Janice J."/>
            <person name="Samuelsen O."/>
            <person name="Owusu-Ofori A."/>
            <person name="Sundsfjord A."/>
            <person name="Essack S."/>
            <person name="Pedersen T."/>
        </authorList>
    </citation>
    <scope>NUCLEOTIDE SEQUENCE [LARGE SCALE GENOMIC DNA]</scope>
    <source>
        <strain evidence="6 7">46</strain>
    </source>
</reference>
<sequence>MTDKTKLVAISRTDDISALDALKLLRFRRYNTARSQLRVTSVWSAWCARHGLTPFPVTAVDVERYINGLNGSVKMATISHFIACLSSVNSSLGFPDFRNVLIKALVQVWRARENEKKIVTGQALPFLISDLNILRRSLHKSDDLRDIRDLAMIWVGFETLLRNVEIRRIKTGDL</sequence>
<evidence type="ECO:0000313" key="7">
    <source>
        <dbReference type="Proteomes" id="UP000217648"/>
    </source>
</evidence>
<dbReference type="GO" id="GO:0003677">
    <property type="term" value="F:DNA binding"/>
    <property type="evidence" value="ECO:0007669"/>
    <property type="project" value="UniProtKB-UniRule"/>
</dbReference>
<evidence type="ECO:0000259" key="5">
    <source>
        <dbReference type="PROSITE" id="PS51900"/>
    </source>
</evidence>
<dbReference type="GO" id="GO:0015074">
    <property type="term" value="P:DNA integration"/>
    <property type="evidence" value="ECO:0007669"/>
    <property type="project" value="UniProtKB-KW"/>
</dbReference>
<name>A0A2A5MBE6_9ENTR</name>
<evidence type="ECO:0000256" key="3">
    <source>
        <dbReference type="ARBA" id="ARBA00023172"/>
    </source>
</evidence>
<evidence type="ECO:0000256" key="1">
    <source>
        <dbReference type="ARBA" id="ARBA00022908"/>
    </source>
</evidence>